<dbReference type="EMBL" id="ANFP01000057">
    <property type="protein sequence ID" value="EKQ71991.1"/>
    <property type="molecule type" value="Genomic_DNA"/>
</dbReference>
<evidence type="ECO:0000313" key="3">
    <source>
        <dbReference type="Proteomes" id="UP000001345"/>
    </source>
</evidence>
<reference evidence="3" key="1">
    <citation type="submission" date="2023-07" db="EMBL/GenBank/DDBJ databases">
        <authorList>
            <person name="Weinstock G."/>
            <person name="Sodergren E."/>
            <person name="Lobos E.A."/>
            <person name="Fulton L."/>
            <person name="Fulton R."/>
            <person name="Courtney L."/>
            <person name="Fronick C."/>
            <person name="O'Laughlin M."/>
            <person name="Godfrey J."/>
            <person name="Wilson R.M."/>
            <person name="Miner T."/>
            <person name="Farmer C."/>
            <person name="Delehaunty K."/>
            <person name="Cordes M."/>
            <person name="Minx P."/>
            <person name="Tomlinson C."/>
            <person name="Chen J."/>
            <person name="Wollam A."/>
            <person name="Pepin K.H."/>
            <person name="Bhonagiri V."/>
            <person name="Zhang X."/>
            <person name="Suruliraj S."/>
            <person name="Antonio M."/>
            <person name="Secka O."/>
            <person name="Thomas J."/>
            <person name="Warren W."/>
            <person name="Mitreva M."/>
            <person name="Mardis E.R."/>
            <person name="Wilson R.K."/>
        </authorList>
    </citation>
    <scope>NUCLEOTIDE SEQUENCE [LARGE SCALE GENOMIC DNA]</scope>
    <source>
        <strain evidence="3">GAM100Ai</strain>
    </source>
</reference>
<gene>
    <name evidence="2" type="ORF">HMPREF1391_01039</name>
</gene>
<dbReference type="PRINTS" id="PR01776">
    <property type="entry name" value="HPOMPFAMILY"/>
</dbReference>
<dbReference type="AlphaFoldDB" id="A0AB72ZUN2"/>
<dbReference type="Proteomes" id="UP000001345">
    <property type="component" value="Unassembled WGS sequence"/>
</dbReference>
<organism evidence="2 3">
    <name type="scientific">Helicobacter pylori GAM100Ai</name>
    <dbReference type="NCBI Taxonomy" id="1159019"/>
    <lineage>
        <taxon>Bacteria</taxon>
        <taxon>Pseudomonadati</taxon>
        <taxon>Campylobacterota</taxon>
        <taxon>Epsilonproteobacteria</taxon>
        <taxon>Campylobacterales</taxon>
        <taxon>Helicobacteraceae</taxon>
        <taxon>Helicobacter</taxon>
    </lineage>
</organism>
<name>A0AB72ZUN2_HELPX</name>
<proteinExistence type="predicted"/>
<protein>
    <submittedName>
        <fullName evidence="2">Outer membrane protein</fullName>
    </submittedName>
</protein>
<comment type="caution">
    <text evidence="2">The sequence shown here is derived from an EMBL/GenBank/DDBJ whole genome shotgun (WGS) entry which is preliminary data.</text>
</comment>
<dbReference type="InterPro" id="IPR002718">
    <property type="entry name" value="OMP_Helicobacter"/>
</dbReference>
<feature type="chain" id="PRO_5044502221" evidence="1">
    <location>
        <begin position="18"/>
        <end position="324"/>
    </location>
</feature>
<evidence type="ECO:0000313" key="2">
    <source>
        <dbReference type="EMBL" id="EKQ71991.1"/>
    </source>
</evidence>
<evidence type="ECO:0000256" key="1">
    <source>
        <dbReference type="SAM" id="SignalP"/>
    </source>
</evidence>
<keyword evidence="1" id="KW-0732">Signal</keyword>
<feature type="signal peptide" evidence="1">
    <location>
        <begin position="1"/>
        <end position="17"/>
    </location>
</feature>
<accession>A0AB72ZUN2</accession>
<dbReference type="Pfam" id="PF01856">
    <property type="entry name" value="HP_OMP"/>
    <property type="match status" value="1"/>
</dbReference>
<sequence>MKKVLLLSLSLSFWLHAERNGFYLGLNFLEGSYIQEQGSIGEKALAENALNQAINNVNNYSYTPYIYKQLMKDVIDAQNALNKVKDSNKIAIQLKGKGGTGGLVNELSLGYKYFLGKKRIIGFRHSLFFGYQLSSLSFAPIVSLIAVSPLSLLTFSSISYSDIGSIAFLPYGFNTDLLINLIDDNKRASQKSSRTLDANALERMSRRVFRKSLGLVIGMDIGASTWFSSNNLYPFSSNNLNPFNQVKSRTIFQLSGKFGVRLNIDEYGFDENGNKTYRGGSSVELGVKAPAFKVNYYSDDYGDKLDYKRVVSVYLNYAYNFKGH</sequence>